<feature type="non-terminal residue" evidence="8">
    <location>
        <position position="188"/>
    </location>
</feature>
<accession>A0A9P6GVW3</accession>
<evidence type="ECO:0000313" key="8">
    <source>
        <dbReference type="EMBL" id="KAF9743550.1"/>
    </source>
</evidence>
<evidence type="ECO:0000256" key="2">
    <source>
        <dbReference type="ARBA" id="ARBA00012118"/>
    </source>
</evidence>
<keyword evidence="9" id="KW-1185">Reference proteome</keyword>
<dbReference type="AlphaFoldDB" id="A0A9P6GVW3"/>
<keyword evidence="6" id="KW-0418">Kinase</keyword>
<protein>
    <recommendedName>
        <fullName evidence="2">thymidine kinase</fullName>
        <ecNumber evidence="2">2.7.1.21</ecNumber>
    </recommendedName>
</protein>
<comment type="caution">
    <text evidence="8">The sequence shown here is derived from an EMBL/GenBank/DDBJ whole genome shotgun (WGS) entry which is preliminary data.</text>
</comment>
<evidence type="ECO:0000256" key="6">
    <source>
        <dbReference type="ARBA" id="ARBA00022777"/>
    </source>
</evidence>
<dbReference type="InterPro" id="IPR001267">
    <property type="entry name" value="Thymidine_kinase"/>
</dbReference>
<gene>
    <name evidence="8" type="ORF">NGRA_3590</name>
</gene>
<evidence type="ECO:0000256" key="4">
    <source>
        <dbReference type="ARBA" id="ARBA00022679"/>
    </source>
</evidence>
<name>A0A9P6GVW3_9MICR</name>
<evidence type="ECO:0000256" key="7">
    <source>
        <dbReference type="ARBA" id="ARBA00022840"/>
    </source>
</evidence>
<comment type="similarity">
    <text evidence="1">Belongs to the thymidine kinase family.</text>
</comment>
<dbReference type="InterPro" id="IPR027417">
    <property type="entry name" value="P-loop_NTPase"/>
</dbReference>
<dbReference type="EMBL" id="SBJO01001586">
    <property type="protein sequence ID" value="KAF9743550.1"/>
    <property type="molecule type" value="Genomic_DNA"/>
</dbReference>
<dbReference type="GO" id="GO:0004797">
    <property type="term" value="F:thymidine kinase activity"/>
    <property type="evidence" value="ECO:0007669"/>
    <property type="project" value="UniProtKB-EC"/>
</dbReference>
<sequence>MIITSVGSMGCGKSTALIHLYVYVYALIKDADVETYTSYYNKDKPNPTKKFRKDLNSAQIASRIHEGIEAVLLDDKIELIGNDKSNKIYLIDEIQFIGDIPLNRVLQSSSKNNVIYLYGLNTSFEDLIWEKTRKICQNSDFIYVLCKKNIETNYMNVDNKFDLNFRKNVKYEFNGCTNSFWYDESLRY</sequence>
<dbReference type="SUPFAM" id="SSF52540">
    <property type="entry name" value="P-loop containing nucleoside triphosphate hydrolases"/>
    <property type="match status" value="1"/>
</dbReference>
<keyword evidence="7" id="KW-0067">ATP-binding</keyword>
<dbReference type="Proteomes" id="UP000740883">
    <property type="component" value="Unassembled WGS sequence"/>
</dbReference>
<dbReference type="Gene3D" id="3.40.50.300">
    <property type="entry name" value="P-loop containing nucleotide triphosphate hydrolases"/>
    <property type="match status" value="1"/>
</dbReference>
<organism evidence="8 9">
    <name type="scientific">Nosema granulosis</name>
    <dbReference type="NCBI Taxonomy" id="83296"/>
    <lineage>
        <taxon>Eukaryota</taxon>
        <taxon>Fungi</taxon>
        <taxon>Fungi incertae sedis</taxon>
        <taxon>Microsporidia</taxon>
        <taxon>Nosematidae</taxon>
        <taxon>Nosema</taxon>
    </lineage>
</organism>
<dbReference type="GO" id="GO:0005524">
    <property type="term" value="F:ATP binding"/>
    <property type="evidence" value="ECO:0007669"/>
    <property type="project" value="UniProtKB-KW"/>
</dbReference>
<proteinExistence type="inferred from homology"/>
<keyword evidence="4" id="KW-0808">Transferase</keyword>
<reference evidence="8 9" key="1">
    <citation type="journal article" date="2020" name="Genome Biol. Evol.">
        <title>Comparative genomics of strictly vertically transmitted, feminizing microsporidia endosymbionts of amphipod crustaceans.</title>
        <authorList>
            <person name="Cormier A."/>
            <person name="Chebbi M.A."/>
            <person name="Giraud I."/>
            <person name="Wattier R."/>
            <person name="Teixeira M."/>
            <person name="Gilbert C."/>
            <person name="Rigaud T."/>
            <person name="Cordaux R."/>
        </authorList>
    </citation>
    <scope>NUCLEOTIDE SEQUENCE [LARGE SCALE GENOMIC DNA]</scope>
    <source>
        <strain evidence="8 9">Ou3-Ou53</strain>
    </source>
</reference>
<dbReference type="EC" id="2.7.1.21" evidence="2"/>
<evidence type="ECO:0000313" key="9">
    <source>
        <dbReference type="Proteomes" id="UP000740883"/>
    </source>
</evidence>
<dbReference type="GO" id="GO:0071897">
    <property type="term" value="P:DNA biosynthetic process"/>
    <property type="evidence" value="ECO:0007669"/>
    <property type="project" value="UniProtKB-KW"/>
</dbReference>
<dbReference type="Pfam" id="PF00265">
    <property type="entry name" value="TK"/>
    <property type="match status" value="1"/>
</dbReference>
<keyword evidence="3" id="KW-0237">DNA synthesis</keyword>
<keyword evidence="5" id="KW-0547">Nucleotide-binding</keyword>
<dbReference type="OrthoDB" id="10309806at2759"/>
<evidence type="ECO:0000256" key="3">
    <source>
        <dbReference type="ARBA" id="ARBA00022634"/>
    </source>
</evidence>
<evidence type="ECO:0000256" key="5">
    <source>
        <dbReference type="ARBA" id="ARBA00022741"/>
    </source>
</evidence>
<evidence type="ECO:0000256" key="1">
    <source>
        <dbReference type="ARBA" id="ARBA00007587"/>
    </source>
</evidence>